<keyword evidence="1 2" id="KW-0103">Bromodomain</keyword>
<dbReference type="InterPro" id="IPR001487">
    <property type="entry name" value="Bromodomain"/>
</dbReference>
<dbReference type="InterPro" id="IPR036427">
    <property type="entry name" value="Bromodomain-like_sf"/>
</dbReference>
<feature type="region of interest" description="Disordered" evidence="3">
    <location>
        <begin position="193"/>
        <end position="450"/>
    </location>
</feature>
<dbReference type="GO" id="GO:0006325">
    <property type="term" value="P:chromatin organization"/>
    <property type="evidence" value="ECO:0007669"/>
    <property type="project" value="UniProtKB-ARBA"/>
</dbReference>
<feature type="compositionally biased region" description="Acidic residues" evidence="3">
    <location>
        <begin position="151"/>
        <end position="163"/>
    </location>
</feature>
<evidence type="ECO:0000256" key="2">
    <source>
        <dbReference type="PROSITE-ProRule" id="PRU00035"/>
    </source>
</evidence>
<keyword evidence="6" id="KW-1185">Reference proteome</keyword>
<dbReference type="PROSITE" id="PS50014">
    <property type="entry name" value="BROMODOMAIN_2"/>
    <property type="match status" value="1"/>
</dbReference>
<dbReference type="AlphaFoldDB" id="A0A8K0UX28"/>
<feature type="compositionally biased region" description="Acidic residues" evidence="3">
    <location>
        <begin position="357"/>
        <end position="373"/>
    </location>
</feature>
<feature type="compositionally biased region" description="Polar residues" evidence="3">
    <location>
        <begin position="311"/>
        <end position="320"/>
    </location>
</feature>
<dbReference type="PRINTS" id="PR00503">
    <property type="entry name" value="BROMODOMAIN"/>
</dbReference>
<dbReference type="PANTHER" id="PTHR15398:SF4">
    <property type="entry name" value="BROMODOMAIN-CONTAINING PROTEIN 8 ISOFORM X1"/>
    <property type="match status" value="1"/>
</dbReference>
<protein>
    <recommendedName>
        <fullName evidence="4">Bromo domain-containing protein</fullName>
    </recommendedName>
</protein>
<gene>
    <name evidence="5" type="ORF">BXZ70DRAFT_1004151</name>
</gene>
<accession>A0A8K0UX28</accession>
<organism evidence="5 6">
    <name type="scientific">Cristinia sonorae</name>
    <dbReference type="NCBI Taxonomy" id="1940300"/>
    <lineage>
        <taxon>Eukaryota</taxon>
        <taxon>Fungi</taxon>
        <taxon>Dikarya</taxon>
        <taxon>Basidiomycota</taxon>
        <taxon>Agaricomycotina</taxon>
        <taxon>Agaricomycetes</taxon>
        <taxon>Agaricomycetidae</taxon>
        <taxon>Agaricales</taxon>
        <taxon>Pleurotineae</taxon>
        <taxon>Stephanosporaceae</taxon>
        <taxon>Cristinia</taxon>
    </lineage>
</organism>
<dbReference type="OrthoDB" id="1742084at2759"/>
<dbReference type="PANTHER" id="PTHR15398">
    <property type="entry name" value="BROMODOMAIN-CONTAINING PROTEIN 8"/>
    <property type="match status" value="1"/>
</dbReference>
<feature type="compositionally biased region" description="Pro residues" evidence="3">
    <location>
        <begin position="268"/>
        <end position="279"/>
    </location>
</feature>
<dbReference type="Proteomes" id="UP000813824">
    <property type="component" value="Unassembled WGS sequence"/>
</dbReference>
<reference evidence="5" key="1">
    <citation type="journal article" date="2021" name="New Phytol.">
        <title>Evolutionary innovations through gain and loss of genes in the ectomycorrhizal Boletales.</title>
        <authorList>
            <person name="Wu G."/>
            <person name="Miyauchi S."/>
            <person name="Morin E."/>
            <person name="Kuo A."/>
            <person name="Drula E."/>
            <person name="Varga T."/>
            <person name="Kohler A."/>
            <person name="Feng B."/>
            <person name="Cao Y."/>
            <person name="Lipzen A."/>
            <person name="Daum C."/>
            <person name="Hundley H."/>
            <person name="Pangilinan J."/>
            <person name="Johnson J."/>
            <person name="Barry K."/>
            <person name="LaButti K."/>
            <person name="Ng V."/>
            <person name="Ahrendt S."/>
            <person name="Min B."/>
            <person name="Choi I.G."/>
            <person name="Park H."/>
            <person name="Plett J.M."/>
            <person name="Magnuson J."/>
            <person name="Spatafora J.W."/>
            <person name="Nagy L.G."/>
            <person name="Henrissat B."/>
            <person name="Grigoriev I.V."/>
            <person name="Yang Z.L."/>
            <person name="Xu J."/>
            <person name="Martin F.M."/>
        </authorList>
    </citation>
    <scope>NUCLEOTIDE SEQUENCE</scope>
    <source>
        <strain evidence="5">KKN 215</strain>
    </source>
</reference>
<feature type="compositionally biased region" description="Basic and acidic residues" evidence="3">
    <location>
        <begin position="339"/>
        <end position="352"/>
    </location>
</feature>
<dbReference type="SUPFAM" id="SSF47370">
    <property type="entry name" value="Bromodomain"/>
    <property type="match status" value="1"/>
</dbReference>
<feature type="region of interest" description="Disordered" evidence="3">
    <location>
        <begin position="142"/>
        <end position="181"/>
    </location>
</feature>
<feature type="compositionally biased region" description="Acidic residues" evidence="3">
    <location>
        <begin position="380"/>
        <end position="389"/>
    </location>
</feature>
<sequence length="566" mass="62920">MKKRRGRETAEQVAVDVESLSELERLLVCQAVYERGQSQWEDVADILARHDLIPVHHKHLFTPQTCPDIFYQLVRLSGLHLTPHDQAPRSAGLGMLAHGHYSKRLSELRDQILEEEAKFKQVVQEIDDIRAGKWDHRIMKELGFRPPTPEPQEEEEPPPDVDAEYVPPLDTDTVAPPEPLPVEEDTSIAVQNAEKTPQEAAPPEPVQGPEPIQTITPLLDYASSPMEEEQPAAQMDMEAEEATVEDAVAPDADDEETTAPLGTSTVPSPEPVPEEPQPSEPIQGTSDTEVGVECSVDVTPPAHSPPASGIQAHTPQSQGVAESKDEEMLDESAPSQPELEAHPNTEMEEVAKPESQTDVEVEAGADAEAEIEDEVKGTETPEEASEVSTEEVKLPPSRSEGKRKVSDTDLPDNHRDRKRAREESEPVEEEETSISTGRSRRKSQAPSDGPVISKKFQAVISMLHNGISAHRYGNIFHNPIKKSEAPDYHDIVKRPMDLKTIKARVRDGVITNSLEYQRDVFLMFANAMMYNRPGSEIYNMAEEMMLAAEKDINAFKLTETFHRESK</sequence>
<dbReference type="CDD" id="cd04369">
    <property type="entry name" value="Bromodomain"/>
    <property type="match status" value="1"/>
</dbReference>
<feature type="domain" description="Bromo" evidence="4">
    <location>
        <begin position="468"/>
        <end position="538"/>
    </location>
</feature>
<dbReference type="Gene3D" id="1.20.920.10">
    <property type="entry name" value="Bromodomain-like"/>
    <property type="match status" value="1"/>
</dbReference>
<dbReference type="SMART" id="SM00297">
    <property type="entry name" value="BROMO"/>
    <property type="match status" value="1"/>
</dbReference>
<evidence type="ECO:0000256" key="3">
    <source>
        <dbReference type="SAM" id="MobiDB-lite"/>
    </source>
</evidence>
<evidence type="ECO:0000256" key="1">
    <source>
        <dbReference type="ARBA" id="ARBA00023117"/>
    </source>
</evidence>
<dbReference type="GO" id="GO:0035267">
    <property type="term" value="C:NuA4 histone acetyltransferase complex"/>
    <property type="evidence" value="ECO:0007669"/>
    <property type="project" value="TreeGrafter"/>
</dbReference>
<feature type="compositionally biased region" description="Basic and acidic residues" evidence="3">
    <location>
        <begin position="399"/>
        <end position="424"/>
    </location>
</feature>
<name>A0A8K0UX28_9AGAR</name>
<evidence type="ECO:0000259" key="4">
    <source>
        <dbReference type="PROSITE" id="PS50014"/>
    </source>
</evidence>
<comment type="caution">
    <text evidence="5">The sequence shown here is derived from an EMBL/GenBank/DDBJ whole genome shotgun (WGS) entry which is preliminary data.</text>
</comment>
<dbReference type="Pfam" id="PF00439">
    <property type="entry name" value="Bromodomain"/>
    <property type="match status" value="1"/>
</dbReference>
<evidence type="ECO:0000313" key="5">
    <source>
        <dbReference type="EMBL" id="KAH8105846.1"/>
    </source>
</evidence>
<dbReference type="EMBL" id="JAEVFJ010000003">
    <property type="protein sequence ID" value="KAH8105846.1"/>
    <property type="molecule type" value="Genomic_DNA"/>
</dbReference>
<evidence type="ECO:0000313" key="6">
    <source>
        <dbReference type="Proteomes" id="UP000813824"/>
    </source>
</evidence>
<proteinExistence type="predicted"/>